<dbReference type="EMBL" id="AP014924">
    <property type="protein sequence ID" value="BAS26363.1"/>
    <property type="molecule type" value="Genomic_DNA"/>
</dbReference>
<evidence type="ECO:0000259" key="2">
    <source>
        <dbReference type="Pfam" id="PF07331"/>
    </source>
</evidence>
<dbReference type="OrthoDB" id="6183775at2"/>
<protein>
    <submittedName>
        <fullName evidence="3">Tricarboxylic transport membrane protein</fullName>
    </submittedName>
</protein>
<organism evidence="3 4">
    <name type="scientific">Limnochorda pilosa</name>
    <dbReference type="NCBI Taxonomy" id="1555112"/>
    <lineage>
        <taxon>Bacteria</taxon>
        <taxon>Bacillati</taxon>
        <taxon>Bacillota</taxon>
        <taxon>Limnochordia</taxon>
        <taxon>Limnochordales</taxon>
        <taxon>Limnochordaceae</taxon>
        <taxon>Limnochorda</taxon>
    </lineage>
</organism>
<dbReference type="STRING" id="1555112.LIP_0506"/>
<evidence type="ECO:0000313" key="4">
    <source>
        <dbReference type="Proteomes" id="UP000065807"/>
    </source>
</evidence>
<proteinExistence type="predicted"/>
<keyword evidence="1" id="KW-0472">Membrane</keyword>
<sequence>MRLAERISGTVLIALALFWAWNAMHLRKPLFLAPGAIGPSAYPLLVSGALFALSGLLVWKSFGERRPAGTDDAGAGGKAPFSPGELREGVLPVAAAFLAYLLLLGVLGYILSTFLFIVAVGGLLRTRPGLSATAGMLVTAVLYGLFHLWLGVPLPRGPLGW</sequence>
<keyword evidence="1" id="KW-1133">Transmembrane helix</keyword>
<feature type="transmembrane region" description="Helical" evidence="1">
    <location>
        <begin position="97"/>
        <end position="124"/>
    </location>
</feature>
<feature type="transmembrane region" description="Helical" evidence="1">
    <location>
        <begin position="7"/>
        <end position="24"/>
    </location>
</feature>
<evidence type="ECO:0000256" key="1">
    <source>
        <dbReference type="SAM" id="Phobius"/>
    </source>
</evidence>
<dbReference type="Proteomes" id="UP000065807">
    <property type="component" value="Chromosome"/>
</dbReference>
<dbReference type="RefSeq" id="WP_068133843.1">
    <property type="nucleotide sequence ID" value="NZ_AP014924.1"/>
</dbReference>
<gene>
    <name evidence="3" type="ORF">LIP_0506</name>
</gene>
<dbReference type="KEGG" id="lpil:LIP_0506"/>
<feature type="domain" description="DUF1468" evidence="2">
    <location>
        <begin position="7"/>
        <end position="155"/>
    </location>
</feature>
<feature type="transmembrane region" description="Helical" evidence="1">
    <location>
        <begin position="130"/>
        <end position="152"/>
    </location>
</feature>
<evidence type="ECO:0000313" key="3">
    <source>
        <dbReference type="EMBL" id="BAS26363.1"/>
    </source>
</evidence>
<reference evidence="4" key="1">
    <citation type="submission" date="2015-07" db="EMBL/GenBank/DDBJ databases">
        <title>Complete genome sequence and phylogenetic analysis of Limnochorda pilosa.</title>
        <authorList>
            <person name="Watanabe M."/>
            <person name="Kojima H."/>
            <person name="Fukui M."/>
        </authorList>
    </citation>
    <scope>NUCLEOTIDE SEQUENCE [LARGE SCALE GENOMIC DNA]</scope>
    <source>
        <strain evidence="4">HC45</strain>
    </source>
</reference>
<dbReference type="AlphaFoldDB" id="A0A0K2SGX6"/>
<keyword evidence="1" id="KW-0812">Transmembrane</keyword>
<reference evidence="4" key="2">
    <citation type="journal article" date="2016" name="Int. J. Syst. Evol. Microbiol.">
        <title>Complete genome sequence and cell structure of Limnochorda pilosa, a Gram-negative spore-former within the phylum Firmicutes.</title>
        <authorList>
            <person name="Watanabe M."/>
            <person name="Kojima H."/>
            <person name="Fukui M."/>
        </authorList>
    </citation>
    <scope>NUCLEOTIDE SEQUENCE [LARGE SCALE GENOMIC DNA]</scope>
    <source>
        <strain evidence="4">HC45</strain>
    </source>
</reference>
<dbReference type="Pfam" id="PF07331">
    <property type="entry name" value="TctB"/>
    <property type="match status" value="1"/>
</dbReference>
<name>A0A0K2SGX6_LIMPI</name>
<feature type="transmembrane region" description="Helical" evidence="1">
    <location>
        <begin position="36"/>
        <end position="59"/>
    </location>
</feature>
<keyword evidence="4" id="KW-1185">Reference proteome</keyword>
<dbReference type="InterPro" id="IPR009936">
    <property type="entry name" value="DUF1468"/>
</dbReference>
<accession>A0A0K2SGX6</accession>